<dbReference type="EMBL" id="CP003984">
    <property type="protein sequence ID" value="AII88381.1"/>
    <property type="molecule type" value="Genomic_DNA"/>
</dbReference>
<dbReference type="GO" id="GO:0008643">
    <property type="term" value="P:carbohydrate transport"/>
    <property type="evidence" value="ECO:0007669"/>
    <property type="project" value="InterPro"/>
</dbReference>
<sequence>MTASPSHPALPAFAVFAGFLAAAGIPIYIFAPTFYAQNYGTGLTAIAAVLFWLRLLDAVQDPLFGWMSERLGRDRRFWIGFAVFILIGSLILLFAIPPRTAPLLWFALSMTGLFSAFSFLTINFYAQGISAASHLPGGHMQLAAWRETGGLIGICLAAVAPTLLMLWSASPMVGFTLGFAGCGLLASWMMRHQWGGAAPRAPSNFAVIWQDHLARRLLILAFVNAMPVAVTSTLFLFFVTHRLQAGAWAGGLLLVFFLSAAGSAPVWAKAAQRFGTRQSLIWAMSLAVVVFALAAFLRSGDVAYFALVCIASGASIGADLTLLPAAFAQRLSIIAPRGGQGFGLWALMSKLTLAAAAIAVFPILDGAGFNATAQGQTAQALWTLTLLYAVCPLILKLVAIGLLIKTPLQDEQI</sequence>
<protein>
    <recommendedName>
        <fullName evidence="5">Sugar:cation symporter</fullName>
    </recommendedName>
</protein>
<proteinExistence type="inferred from homology"/>
<comment type="similarity">
    <text evidence="1">Belongs to the sodium:galactoside symporter (TC 2.A.2) family.</text>
</comment>
<feature type="transmembrane region" description="Helical" evidence="2">
    <location>
        <begin position="37"/>
        <end position="56"/>
    </location>
</feature>
<dbReference type="PANTHER" id="PTHR11328:SF24">
    <property type="entry name" value="MAJOR FACILITATOR SUPERFAMILY (MFS) PROFILE DOMAIN-CONTAINING PROTEIN"/>
    <property type="match status" value="1"/>
</dbReference>
<evidence type="ECO:0000256" key="2">
    <source>
        <dbReference type="SAM" id="Phobius"/>
    </source>
</evidence>
<dbReference type="GO" id="GO:0005886">
    <property type="term" value="C:plasma membrane"/>
    <property type="evidence" value="ECO:0007669"/>
    <property type="project" value="TreeGrafter"/>
</dbReference>
<dbReference type="Pfam" id="PF13347">
    <property type="entry name" value="MFS_2"/>
    <property type="match status" value="1"/>
</dbReference>
<keyword evidence="4" id="KW-1185">Reference proteome</keyword>
<dbReference type="Gene3D" id="1.20.1250.20">
    <property type="entry name" value="MFS general substrate transporter like domains"/>
    <property type="match status" value="2"/>
</dbReference>
<feature type="transmembrane region" description="Helical" evidence="2">
    <location>
        <begin position="344"/>
        <end position="364"/>
    </location>
</feature>
<feature type="transmembrane region" description="Helical" evidence="2">
    <location>
        <begin position="77"/>
        <end position="97"/>
    </location>
</feature>
<keyword evidence="2" id="KW-0812">Transmembrane</keyword>
<feature type="transmembrane region" description="Helical" evidence="2">
    <location>
        <begin position="103"/>
        <end position="126"/>
    </location>
</feature>
<dbReference type="SUPFAM" id="SSF103473">
    <property type="entry name" value="MFS general substrate transporter"/>
    <property type="match status" value="1"/>
</dbReference>
<evidence type="ECO:0000313" key="4">
    <source>
        <dbReference type="Proteomes" id="UP000028680"/>
    </source>
</evidence>
<name>A0AAN0RLL6_9RHOB</name>
<feature type="transmembrane region" description="Helical" evidence="2">
    <location>
        <begin position="245"/>
        <end position="268"/>
    </location>
</feature>
<reference evidence="3 4" key="1">
    <citation type="journal article" date="2014" name="ISME J.">
        <title>Adaptation of an abundant Roseobacter RCA organism to pelagic systems revealed by genomic and transcriptomic analyses.</title>
        <authorList>
            <person name="Voget S."/>
            <person name="Wemheuer B."/>
            <person name="Brinkhoff T."/>
            <person name="Vollmers J."/>
            <person name="Dietrich S."/>
            <person name="Giebel H.A."/>
            <person name="Beardsley C."/>
            <person name="Sardemann C."/>
            <person name="Bakenhus I."/>
            <person name="Billerbeck S."/>
            <person name="Daniel R."/>
            <person name="Simon M."/>
        </authorList>
    </citation>
    <scope>NUCLEOTIDE SEQUENCE [LARGE SCALE GENOMIC DNA]</scope>
    <source>
        <strain evidence="3 4">RCA23</strain>
    </source>
</reference>
<evidence type="ECO:0000256" key="1">
    <source>
        <dbReference type="ARBA" id="ARBA00009617"/>
    </source>
</evidence>
<evidence type="ECO:0008006" key="5">
    <source>
        <dbReference type="Google" id="ProtNLM"/>
    </source>
</evidence>
<feature type="transmembrane region" description="Helical" evidence="2">
    <location>
        <begin position="217"/>
        <end position="239"/>
    </location>
</feature>
<dbReference type="Proteomes" id="UP000028680">
    <property type="component" value="Chromosome"/>
</dbReference>
<accession>A0AAN0RLL6</accession>
<keyword evidence="2" id="KW-1133">Transmembrane helix</keyword>
<organism evidence="3 4">
    <name type="scientific">Planktomarina temperata RCA23</name>
    <dbReference type="NCBI Taxonomy" id="666509"/>
    <lineage>
        <taxon>Bacteria</taxon>
        <taxon>Pseudomonadati</taxon>
        <taxon>Pseudomonadota</taxon>
        <taxon>Alphaproteobacteria</taxon>
        <taxon>Rhodobacterales</taxon>
        <taxon>Paracoccaceae</taxon>
        <taxon>Planktomarina</taxon>
    </lineage>
</organism>
<dbReference type="PANTHER" id="PTHR11328">
    <property type="entry name" value="MAJOR FACILITATOR SUPERFAMILY DOMAIN-CONTAINING PROTEIN"/>
    <property type="match status" value="1"/>
</dbReference>
<dbReference type="RefSeq" id="WP_044050934.1">
    <property type="nucleotide sequence ID" value="NZ_CP003984.1"/>
</dbReference>
<gene>
    <name evidence="3" type="ORF">RCA23_c28790</name>
</gene>
<feature type="transmembrane region" description="Helical" evidence="2">
    <location>
        <begin position="12"/>
        <end position="31"/>
    </location>
</feature>
<dbReference type="InterPro" id="IPR036259">
    <property type="entry name" value="MFS_trans_sf"/>
</dbReference>
<dbReference type="KEGG" id="ptp:RCA23_c28790"/>
<feature type="transmembrane region" description="Helical" evidence="2">
    <location>
        <begin position="303"/>
        <end position="323"/>
    </location>
</feature>
<dbReference type="AlphaFoldDB" id="A0AAN0RLL6"/>
<keyword evidence="2" id="KW-0472">Membrane</keyword>
<evidence type="ECO:0000313" key="3">
    <source>
        <dbReference type="EMBL" id="AII88381.1"/>
    </source>
</evidence>
<feature type="transmembrane region" description="Helical" evidence="2">
    <location>
        <begin position="173"/>
        <end position="190"/>
    </location>
</feature>
<dbReference type="GO" id="GO:0015293">
    <property type="term" value="F:symporter activity"/>
    <property type="evidence" value="ECO:0007669"/>
    <property type="project" value="InterPro"/>
</dbReference>
<feature type="transmembrane region" description="Helical" evidence="2">
    <location>
        <begin position="384"/>
        <end position="404"/>
    </location>
</feature>
<feature type="transmembrane region" description="Helical" evidence="2">
    <location>
        <begin position="280"/>
        <end position="297"/>
    </location>
</feature>
<dbReference type="InterPro" id="IPR039672">
    <property type="entry name" value="MFS_2"/>
</dbReference>